<dbReference type="GO" id="GO:0003729">
    <property type="term" value="F:mRNA binding"/>
    <property type="evidence" value="ECO:0007669"/>
    <property type="project" value="UniProtKB-ARBA"/>
</dbReference>
<dbReference type="RefSeq" id="WP_171111311.1">
    <property type="nucleotide sequence ID" value="NZ_CP053096.1"/>
</dbReference>
<dbReference type="Pfam" id="PF16921">
    <property type="entry name" value="Tex_YqgF"/>
    <property type="match status" value="1"/>
</dbReference>
<dbReference type="KEGG" id="mmir:HLA87_01720"/>
<evidence type="ECO:0000259" key="1">
    <source>
        <dbReference type="PROSITE" id="PS50126"/>
    </source>
</evidence>
<dbReference type="SUPFAM" id="SSF50249">
    <property type="entry name" value="Nucleic acid-binding proteins"/>
    <property type="match status" value="1"/>
</dbReference>
<dbReference type="Proteomes" id="UP000500686">
    <property type="component" value="Chromosome"/>
</dbReference>
<dbReference type="AlphaFoldDB" id="A0A6M4JFM1"/>
<name>A0A6M4JFM1_9MOLU</name>
<dbReference type="Gene3D" id="2.40.50.140">
    <property type="entry name" value="Nucleic acid-binding proteins"/>
    <property type="match status" value="1"/>
</dbReference>
<dbReference type="InterPro" id="IPR041692">
    <property type="entry name" value="HHH_9"/>
</dbReference>
<dbReference type="InterPro" id="IPR050437">
    <property type="entry name" value="Ribos_protein_bS1-like"/>
</dbReference>
<dbReference type="CDD" id="cd05685">
    <property type="entry name" value="S1_Tex"/>
    <property type="match status" value="1"/>
</dbReference>
<dbReference type="GO" id="GO:0003735">
    <property type="term" value="F:structural constituent of ribosome"/>
    <property type="evidence" value="ECO:0007669"/>
    <property type="project" value="TreeGrafter"/>
</dbReference>
<dbReference type="Pfam" id="PF12836">
    <property type="entry name" value="HHH_3"/>
    <property type="match status" value="1"/>
</dbReference>
<dbReference type="InterPro" id="IPR012337">
    <property type="entry name" value="RNaseH-like_sf"/>
</dbReference>
<evidence type="ECO:0000313" key="2">
    <source>
        <dbReference type="EMBL" id="QJR43501.1"/>
    </source>
</evidence>
<dbReference type="InterPro" id="IPR044146">
    <property type="entry name" value="S1_Tex"/>
</dbReference>
<dbReference type="InterPro" id="IPR006641">
    <property type="entry name" value="YqgF/RNaseH-like_dom"/>
</dbReference>
<evidence type="ECO:0000313" key="3">
    <source>
        <dbReference type="Proteomes" id="UP000500686"/>
    </source>
</evidence>
<feature type="domain" description="S1 motif" evidence="1">
    <location>
        <begin position="642"/>
        <end position="714"/>
    </location>
</feature>
<organism evidence="2 3">
    <name type="scientific">Mycoplasma miroungigenitalium</name>
    <dbReference type="NCBI Taxonomy" id="754515"/>
    <lineage>
        <taxon>Bacteria</taxon>
        <taxon>Bacillati</taxon>
        <taxon>Mycoplasmatota</taxon>
        <taxon>Mollicutes</taxon>
        <taxon>Mycoplasmataceae</taxon>
        <taxon>Mycoplasma</taxon>
    </lineage>
</organism>
<dbReference type="PANTHER" id="PTHR10724:SF10">
    <property type="entry name" value="S1 RNA-BINDING DOMAIN-CONTAINING PROTEIN 1"/>
    <property type="match status" value="1"/>
</dbReference>
<gene>
    <name evidence="2" type="ORF">HLA87_01720</name>
</gene>
<protein>
    <submittedName>
        <fullName evidence="2">S1 RNA-binding domain-containing protein</fullName>
    </submittedName>
</protein>
<dbReference type="InterPro" id="IPR037027">
    <property type="entry name" value="YqgF/RNaseH-like_dom_sf"/>
</dbReference>
<dbReference type="SUPFAM" id="SSF53098">
    <property type="entry name" value="Ribonuclease H-like"/>
    <property type="match status" value="1"/>
</dbReference>
<dbReference type="InterPro" id="IPR003029">
    <property type="entry name" value="S1_domain"/>
</dbReference>
<dbReference type="GO" id="GO:0005737">
    <property type="term" value="C:cytoplasm"/>
    <property type="evidence" value="ECO:0007669"/>
    <property type="project" value="UniProtKB-ARBA"/>
</dbReference>
<dbReference type="Pfam" id="PF09371">
    <property type="entry name" value="Tex_N"/>
    <property type="match status" value="1"/>
</dbReference>
<dbReference type="Gene3D" id="1.10.150.310">
    <property type="entry name" value="Tex RuvX-like domain-like"/>
    <property type="match status" value="1"/>
</dbReference>
<dbReference type="EMBL" id="CP053096">
    <property type="protein sequence ID" value="QJR43501.1"/>
    <property type="molecule type" value="Genomic_DNA"/>
</dbReference>
<dbReference type="InterPro" id="IPR023323">
    <property type="entry name" value="Tex-like_dom_sf"/>
</dbReference>
<dbReference type="InterPro" id="IPR055179">
    <property type="entry name" value="Tex-like_central_region"/>
</dbReference>
<proteinExistence type="predicted"/>
<accession>A0A6M4JFM1</accession>
<dbReference type="Gene3D" id="3.30.420.140">
    <property type="entry name" value="YqgF/RNase H-like domain"/>
    <property type="match status" value="1"/>
</dbReference>
<dbReference type="InterPro" id="IPR012340">
    <property type="entry name" value="NA-bd_OB-fold"/>
</dbReference>
<keyword evidence="3" id="KW-1185">Reference proteome</keyword>
<dbReference type="SMART" id="SM00316">
    <property type="entry name" value="S1"/>
    <property type="match status" value="1"/>
</dbReference>
<dbReference type="Gene3D" id="1.10.3500.10">
    <property type="entry name" value="Tex N-terminal region-like"/>
    <property type="match status" value="1"/>
</dbReference>
<dbReference type="Gene3D" id="1.10.10.650">
    <property type="entry name" value="RuvA domain 2-like"/>
    <property type="match status" value="1"/>
</dbReference>
<dbReference type="SMART" id="SM00732">
    <property type="entry name" value="YqgFc"/>
    <property type="match status" value="1"/>
</dbReference>
<dbReference type="GO" id="GO:0006139">
    <property type="term" value="P:nucleobase-containing compound metabolic process"/>
    <property type="evidence" value="ECO:0007669"/>
    <property type="project" value="InterPro"/>
</dbReference>
<reference evidence="2 3" key="1">
    <citation type="submission" date="2020-05" db="EMBL/GenBank/DDBJ databases">
        <title>Novel Mycoplasma species detected in Mirounga angustirostris (northern elephant seal) from the USA.</title>
        <authorList>
            <person name="Volokhov D.V."/>
        </authorList>
    </citation>
    <scope>NUCLEOTIDE SEQUENCE [LARGE SCALE GENOMIC DNA]</scope>
    <source>
        <strain evidence="2 3">Mirounga ES2806-GEN</strain>
    </source>
</reference>
<dbReference type="InterPro" id="IPR010994">
    <property type="entry name" value="RuvA_2-like"/>
</dbReference>
<dbReference type="Pfam" id="PF17674">
    <property type="entry name" value="HHH_9"/>
    <property type="match status" value="1"/>
</dbReference>
<dbReference type="FunFam" id="1.10.10.650:FF:000001">
    <property type="entry name" value="S1 RNA-binding domain 1"/>
    <property type="match status" value="1"/>
</dbReference>
<dbReference type="PANTHER" id="PTHR10724">
    <property type="entry name" value="30S RIBOSOMAL PROTEIN S1"/>
    <property type="match status" value="1"/>
</dbReference>
<dbReference type="FunFam" id="3.30.420.140:FF:000001">
    <property type="entry name" value="RNA-binding transcriptional accessory protein"/>
    <property type="match status" value="1"/>
</dbReference>
<sequence>MNISISYVAKKLNITEGQVETVLNLLADNSTVPFIARYRQQQTGGLDEEAIQKINDLYTYDVELNKRKEAIIEILKEKELLTKDIENKLKKAETKSEVENIYEPFKVGKKTKATEAIALGLEPLALEIMNNIDPKYNPYQDAQKYLNDSVPTIEFAIEQAQYIISQIISQDASTREYVKKQLWNFGQIVTKIKKNAVDENQNFQQYYDYSEKVKTIPNHRVLAISRGENKKILSYDINYNENVILYTLNNIYFKNKKTGKIINEAIKDSLDRLILPSIIREIKADLFARAEKEAVELFANSLENMLLWPAVKNKTVLAIDPAYVNGCKIAVIDPQGNFLTKNIIYPTPPRNEKILSTKIVNQLIDKYNVNVIAIGNGTGSRETEEFISDLLKNRPNSKNEDIAFVVVSEVGASVYSASKIAQEEFPDFSVEERSAVNIGRRFQDPLNELIKIDPKSIGVGQYQHDVNQKDLSKALGFKIDKVVNKVGVDLNTASKTILTYISGLSEKMAENIIEYRNEIKKFKNRNQLKKVKGIGPKAFEQSIGFLRIHDSKNFFDRTSIHPESYKLATEICDYLEIDLDDIDIDTLENQNIEELAKKFNSNVFDVALIIESLKNPTKDIRDEKDGYILKKDVLKAEDVVKGMLIDGSVQSITDFGIFVYIGIKQNVLIHISNMKKHPKHFVKSPADIVKVGDNIKVEIIDNDLERGRIQGKLIYED</sequence>
<dbReference type="SUPFAM" id="SSF47781">
    <property type="entry name" value="RuvA domain 2-like"/>
    <property type="match status" value="2"/>
</dbReference>
<dbReference type="InterPro" id="IPR018974">
    <property type="entry name" value="Tex-like_N"/>
</dbReference>
<dbReference type="Pfam" id="PF22706">
    <property type="entry name" value="Tex_central_region"/>
    <property type="match status" value="1"/>
</dbReference>
<dbReference type="PROSITE" id="PS50126">
    <property type="entry name" value="S1"/>
    <property type="match status" value="1"/>
</dbReference>
<dbReference type="InterPro" id="IPR023319">
    <property type="entry name" value="Tex-like_HTH_dom_sf"/>
</dbReference>
<dbReference type="InterPro" id="IPR032639">
    <property type="entry name" value="Tex_YqgF"/>
</dbReference>
<dbReference type="GO" id="GO:0006412">
    <property type="term" value="P:translation"/>
    <property type="evidence" value="ECO:0007669"/>
    <property type="project" value="TreeGrafter"/>
</dbReference>
<dbReference type="Pfam" id="PF00575">
    <property type="entry name" value="S1"/>
    <property type="match status" value="1"/>
</dbReference>
<dbReference type="SUPFAM" id="SSF158832">
    <property type="entry name" value="Tex N-terminal region-like"/>
    <property type="match status" value="1"/>
</dbReference>
<dbReference type="FunFam" id="2.40.50.140:FF:000051">
    <property type="entry name" value="RNA-binding transcriptional accessory protein"/>
    <property type="match status" value="1"/>
</dbReference>